<keyword evidence="5 7" id="KW-0472">Membrane</keyword>
<evidence type="ECO:0000256" key="3">
    <source>
        <dbReference type="ARBA" id="ARBA00022692"/>
    </source>
</evidence>
<evidence type="ECO:0000256" key="1">
    <source>
        <dbReference type="ARBA" id="ARBA00004141"/>
    </source>
</evidence>
<evidence type="ECO:0000256" key="2">
    <source>
        <dbReference type="ARBA" id="ARBA00006476"/>
    </source>
</evidence>
<dbReference type="Proteomes" id="UP000035680">
    <property type="component" value="Unassembled WGS sequence"/>
</dbReference>
<dbReference type="InterPro" id="IPR008253">
    <property type="entry name" value="Marvel"/>
</dbReference>
<comment type="similarity">
    <text evidence="2">Belongs to the synaptophysin/synaptobrevin family.</text>
</comment>
<feature type="transmembrane region" description="Helical" evidence="8">
    <location>
        <begin position="21"/>
        <end position="41"/>
    </location>
</feature>
<protein>
    <submittedName>
        <fullName evidence="11">MARVEL domain-containing protein</fullName>
    </submittedName>
</protein>
<keyword evidence="6" id="KW-0325">Glycoprotein</keyword>
<dbReference type="WBParaSite" id="SVE_0782200.1">
    <property type="protein sequence ID" value="SVE_0782200.1"/>
    <property type="gene ID" value="SVE_0782200"/>
</dbReference>
<evidence type="ECO:0000256" key="6">
    <source>
        <dbReference type="ARBA" id="ARBA00023180"/>
    </source>
</evidence>
<reference evidence="10" key="1">
    <citation type="submission" date="2014-07" db="EMBL/GenBank/DDBJ databases">
        <authorList>
            <person name="Martin A.A"/>
            <person name="De Silva N."/>
        </authorList>
    </citation>
    <scope>NUCLEOTIDE SEQUENCE</scope>
</reference>
<evidence type="ECO:0000313" key="11">
    <source>
        <dbReference type="WBParaSite" id="SVE_0782200.1"/>
    </source>
</evidence>
<keyword evidence="4 8" id="KW-1133">Transmembrane helix</keyword>
<reference evidence="11" key="2">
    <citation type="submission" date="2015-08" db="UniProtKB">
        <authorList>
            <consortium name="WormBaseParasite"/>
        </authorList>
    </citation>
    <scope>IDENTIFICATION</scope>
</reference>
<keyword evidence="3 7" id="KW-0812">Transmembrane</keyword>
<dbReference type="PANTHER" id="PTHR10306">
    <property type="entry name" value="SYNAPTOPHYSIN"/>
    <property type="match status" value="1"/>
</dbReference>
<dbReference type="InterPro" id="IPR001285">
    <property type="entry name" value="Synaptophysin/porin"/>
</dbReference>
<evidence type="ECO:0000256" key="5">
    <source>
        <dbReference type="ARBA" id="ARBA00023136"/>
    </source>
</evidence>
<comment type="subcellular location">
    <subcellularLocation>
        <location evidence="1">Membrane</location>
        <topology evidence="1">Multi-pass membrane protein</topology>
    </subcellularLocation>
</comment>
<feature type="domain" description="MARVEL" evidence="9">
    <location>
        <begin position="21"/>
        <end position="218"/>
    </location>
</feature>
<feature type="transmembrane region" description="Helical" evidence="8">
    <location>
        <begin position="192"/>
        <end position="214"/>
    </location>
</feature>
<feature type="transmembrane region" description="Helical" evidence="8">
    <location>
        <begin position="94"/>
        <end position="119"/>
    </location>
</feature>
<dbReference type="STRING" id="75913.A0A0K0FG24"/>
<dbReference type="PANTHER" id="PTHR10306:SF17">
    <property type="entry name" value="MARVEL DOMAIN-CONTAINING PROTEIN"/>
    <property type="match status" value="1"/>
</dbReference>
<evidence type="ECO:0000256" key="8">
    <source>
        <dbReference type="SAM" id="Phobius"/>
    </source>
</evidence>
<sequence>MYIAKELCRKMALLGTFDPEMLKMPLGFIKILQLPFALIAFTTMDGWGFLLEYKCDEKVIQKAIIDRFALSSIMLPMCNGTKTNLWEHSFGGTALFYGLISLLSLIFIGLMLFVYLFNLELYATDNRLPHADCITTCILGICWVLVAISWWSATSKVLEDTTNENIVKLLNEKHFCGENSCVSGSYSHSSTLTISVLAAWGCAILFFSNIWFAYKETDWFKNRQPFPEPQMTI</sequence>
<keyword evidence="10" id="KW-1185">Reference proteome</keyword>
<evidence type="ECO:0000256" key="4">
    <source>
        <dbReference type="ARBA" id="ARBA00022989"/>
    </source>
</evidence>
<dbReference type="PROSITE" id="PS51225">
    <property type="entry name" value="MARVEL"/>
    <property type="match status" value="1"/>
</dbReference>
<dbReference type="AlphaFoldDB" id="A0A0K0FG24"/>
<feature type="transmembrane region" description="Helical" evidence="8">
    <location>
        <begin position="131"/>
        <end position="153"/>
    </location>
</feature>
<evidence type="ECO:0000259" key="9">
    <source>
        <dbReference type="PROSITE" id="PS51225"/>
    </source>
</evidence>
<name>A0A0K0FG24_STRVS</name>
<evidence type="ECO:0000256" key="7">
    <source>
        <dbReference type="PROSITE-ProRule" id="PRU00581"/>
    </source>
</evidence>
<organism evidence="10 11">
    <name type="scientific">Strongyloides venezuelensis</name>
    <name type="common">Threadworm</name>
    <dbReference type="NCBI Taxonomy" id="75913"/>
    <lineage>
        <taxon>Eukaryota</taxon>
        <taxon>Metazoa</taxon>
        <taxon>Ecdysozoa</taxon>
        <taxon>Nematoda</taxon>
        <taxon>Chromadorea</taxon>
        <taxon>Rhabditida</taxon>
        <taxon>Tylenchina</taxon>
        <taxon>Panagrolaimomorpha</taxon>
        <taxon>Strongyloidoidea</taxon>
        <taxon>Strongyloididae</taxon>
        <taxon>Strongyloides</taxon>
    </lineage>
</organism>
<evidence type="ECO:0000313" key="10">
    <source>
        <dbReference type="Proteomes" id="UP000035680"/>
    </source>
</evidence>
<proteinExistence type="inferred from homology"/>
<dbReference type="GO" id="GO:0030672">
    <property type="term" value="C:synaptic vesicle membrane"/>
    <property type="evidence" value="ECO:0007669"/>
    <property type="project" value="TreeGrafter"/>
</dbReference>
<accession>A0A0K0FG24</accession>